<dbReference type="EMBL" id="DSJT01000034">
    <property type="protein sequence ID" value="HEF87858.1"/>
    <property type="molecule type" value="Genomic_DNA"/>
</dbReference>
<keyword evidence="1" id="KW-0812">Transmembrane</keyword>
<evidence type="ECO:0000256" key="1">
    <source>
        <dbReference type="SAM" id="Phobius"/>
    </source>
</evidence>
<reference evidence="2" key="1">
    <citation type="journal article" date="2020" name="mSystems">
        <title>Genome- and Community-Level Interaction Insights into Carbon Utilization and Element Cycling Functions of Hydrothermarchaeota in Hydrothermal Sediment.</title>
        <authorList>
            <person name="Zhou Z."/>
            <person name="Liu Y."/>
            <person name="Xu W."/>
            <person name="Pan J."/>
            <person name="Luo Z.H."/>
            <person name="Li M."/>
        </authorList>
    </citation>
    <scope>NUCLEOTIDE SEQUENCE [LARGE SCALE GENOMIC DNA]</scope>
    <source>
        <strain evidence="2">SpSt-23</strain>
    </source>
</reference>
<evidence type="ECO:0000313" key="2">
    <source>
        <dbReference type="EMBL" id="HEF87858.1"/>
    </source>
</evidence>
<comment type="caution">
    <text evidence="2">The sequence shown here is derived from an EMBL/GenBank/DDBJ whole genome shotgun (WGS) entry which is preliminary data.</text>
</comment>
<gene>
    <name evidence="2" type="ORF">ENP55_06250</name>
</gene>
<accession>A0A7C2FDH6</accession>
<proteinExistence type="predicted"/>
<dbReference type="AlphaFoldDB" id="A0A7C2FDH6"/>
<keyword evidence="1" id="KW-1133">Transmembrane helix</keyword>
<keyword evidence="1" id="KW-0472">Membrane</keyword>
<sequence length="231" mass="24111">MNQQLLVLGLNILIIAGLIAVYGLATGYNNLVGVAASLGVLGGVFIVYSRIPRDPAVSSLLNYSKILVEGVTSAIEDLDLLDASLCIVTRGSEILAVYSKIPCPTRVDPGLGFAGGSPYLAIPVNIPVLELLEASTGELESVERALRTIMVEELSMAKEVGVSATGSIYKVYVSGLADALKEFVKYPVDPYSIIVASTLARAAMAKSLKVIEKTPTLDGLSITLGVGEVAG</sequence>
<feature type="transmembrane region" description="Helical" evidence="1">
    <location>
        <begin position="31"/>
        <end position="51"/>
    </location>
</feature>
<organism evidence="2">
    <name type="scientific">Thermosphaera aggregans</name>
    <dbReference type="NCBI Taxonomy" id="54254"/>
    <lineage>
        <taxon>Archaea</taxon>
        <taxon>Thermoproteota</taxon>
        <taxon>Thermoprotei</taxon>
        <taxon>Desulfurococcales</taxon>
        <taxon>Desulfurococcaceae</taxon>
        <taxon>Thermosphaera</taxon>
    </lineage>
</organism>
<protein>
    <submittedName>
        <fullName evidence="2">Uncharacterized protein</fullName>
    </submittedName>
</protein>
<feature type="transmembrane region" description="Helical" evidence="1">
    <location>
        <begin position="5"/>
        <end position="25"/>
    </location>
</feature>
<name>A0A7C2FDH6_9CREN</name>